<dbReference type="RefSeq" id="WP_247687383.1">
    <property type="nucleotide sequence ID" value="NZ_JASJUT010000022.1"/>
</dbReference>
<reference evidence="2 3" key="1">
    <citation type="submission" date="2023-05" db="EMBL/GenBank/DDBJ databases">
        <title>Pseudoalteromonas ardens sp. nov., Pseudoalteromonas obscura sp. nov., and Pseudoalteromonas umbrosa sp. nov., isolated from the coral Montipora capitata.</title>
        <authorList>
            <person name="Thomas E.M."/>
            <person name="Smith E.M."/>
            <person name="Papke E."/>
            <person name="Shlafstein M.D."/>
            <person name="Oline D.K."/>
            <person name="Videau P."/>
            <person name="Saw J.H."/>
            <person name="Strangman W.K."/>
            <person name="Ushijima B."/>
        </authorList>
    </citation>
    <scope>NUCLEOTIDE SEQUENCE [LARGE SCALE GENOMIC DNA]</scope>
    <source>
        <strain evidence="2 3">P94</strain>
    </source>
</reference>
<feature type="domain" description="SnoaL-like" evidence="1">
    <location>
        <begin position="33"/>
        <end position="142"/>
    </location>
</feature>
<evidence type="ECO:0000259" key="1">
    <source>
        <dbReference type="Pfam" id="PF12680"/>
    </source>
</evidence>
<keyword evidence="3" id="KW-1185">Reference proteome</keyword>
<proteinExistence type="predicted"/>
<dbReference type="Gene3D" id="3.10.450.50">
    <property type="match status" value="1"/>
</dbReference>
<dbReference type="PROSITE" id="PS51257">
    <property type="entry name" value="PROKAR_LIPOPROTEIN"/>
    <property type="match status" value="1"/>
</dbReference>
<evidence type="ECO:0000313" key="3">
    <source>
        <dbReference type="Proteomes" id="UP001231915"/>
    </source>
</evidence>
<gene>
    <name evidence="2" type="ORF">QNM18_26875</name>
</gene>
<dbReference type="EMBL" id="JASJUT010000022">
    <property type="protein sequence ID" value="MDK2598682.1"/>
    <property type="molecule type" value="Genomic_DNA"/>
</dbReference>
<comment type="caution">
    <text evidence="2">The sequence shown here is derived from an EMBL/GenBank/DDBJ whole genome shotgun (WGS) entry which is preliminary data.</text>
</comment>
<dbReference type="InterPro" id="IPR032710">
    <property type="entry name" value="NTF2-like_dom_sf"/>
</dbReference>
<dbReference type="Proteomes" id="UP001231915">
    <property type="component" value="Unassembled WGS sequence"/>
</dbReference>
<protein>
    <submittedName>
        <fullName evidence="2">Nuclear transport factor 2 family protein</fullName>
    </submittedName>
</protein>
<dbReference type="InterPro" id="IPR037401">
    <property type="entry name" value="SnoaL-like"/>
</dbReference>
<organism evidence="2 3">
    <name type="scientific">Pseudoalteromonas obscura</name>
    <dbReference type="NCBI Taxonomy" id="3048491"/>
    <lineage>
        <taxon>Bacteria</taxon>
        <taxon>Pseudomonadati</taxon>
        <taxon>Pseudomonadota</taxon>
        <taxon>Gammaproteobacteria</taxon>
        <taxon>Alteromonadales</taxon>
        <taxon>Pseudoalteromonadaceae</taxon>
        <taxon>Pseudoalteromonas</taxon>
    </lineage>
</organism>
<dbReference type="SUPFAM" id="SSF54427">
    <property type="entry name" value="NTF2-like"/>
    <property type="match status" value="1"/>
</dbReference>
<accession>A0ABT7EUE7</accession>
<sequence length="166" mass="19380">MQKFFVSLMFIVILVGCTSTKTKDSELSLNEVVENYIKVYQARSDFERFLAFYSDDVVLEDMLYGYKTTTKQQLGDFFNWNAEQVHVLDSNKTFSVEQTIISQEQGTAVLRGTFNLFSYNGQQLGPWRFTTVLKFNDAGLIYYQQDWINYYPRSFVLEAPNLNTDK</sequence>
<name>A0ABT7EUE7_9GAMM</name>
<dbReference type="Pfam" id="PF12680">
    <property type="entry name" value="SnoaL_2"/>
    <property type="match status" value="1"/>
</dbReference>
<evidence type="ECO:0000313" key="2">
    <source>
        <dbReference type="EMBL" id="MDK2598682.1"/>
    </source>
</evidence>